<feature type="domain" description="DUF2428" evidence="6">
    <location>
        <begin position="934"/>
        <end position="1203"/>
    </location>
</feature>
<dbReference type="PROSITE" id="PS50077">
    <property type="entry name" value="HEAT_REPEAT"/>
    <property type="match status" value="1"/>
</dbReference>
<reference evidence="9" key="2">
    <citation type="submission" date="2025-09" db="UniProtKB">
        <authorList>
            <consortium name="Ensembl"/>
        </authorList>
    </citation>
    <scope>IDENTIFICATION</scope>
</reference>
<evidence type="ECO:0000256" key="5">
    <source>
        <dbReference type="SAM" id="Coils"/>
    </source>
</evidence>
<feature type="domain" description="tRNA (32-2'-O)-methyltransferase regulator THADA-like C-terminal TPR repeats region" evidence="8">
    <location>
        <begin position="1205"/>
        <end position="1366"/>
    </location>
</feature>
<proteinExistence type="inferred from homology"/>
<evidence type="ECO:0000259" key="6">
    <source>
        <dbReference type="Pfam" id="PF10350"/>
    </source>
</evidence>
<dbReference type="GO" id="GO:0005829">
    <property type="term" value="C:cytosol"/>
    <property type="evidence" value="ECO:0007669"/>
    <property type="project" value="TreeGrafter"/>
</dbReference>
<dbReference type="InterPro" id="IPR019442">
    <property type="entry name" value="THADA/TRM732_DUF2428"/>
</dbReference>
<dbReference type="InterPro" id="IPR051954">
    <property type="entry name" value="tRNA_methyltransferase_THADA"/>
</dbReference>
<evidence type="ECO:0000313" key="9">
    <source>
        <dbReference type="Ensembl" id="ENSLLTP00000000869.1"/>
    </source>
</evidence>
<keyword evidence="5" id="KW-0175">Coiled coil</keyword>
<dbReference type="GO" id="GO:0030488">
    <property type="term" value="P:tRNA methylation"/>
    <property type="evidence" value="ECO:0007669"/>
    <property type="project" value="TreeGrafter"/>
</dbReference>
<evidence type="ECO:0000256" key="2">
    <source>
        <dbReference type="ARBA" id="ARBA00022694"/>
    </source>
</evidence>
<comment type="similarity">
    <text evidence="1">Belongs to the THADA family.</text>
</comment>
<dbReference type="InterPro" id="IPR056843">
    <property type="entry name" value="THADA-like_TPR"/>
</dbReference>
<keyword evidence="10" id="KW-1185">Reference proteome</keyword>
<accession>A0A8C5RCY5</accession>
<dbReference type="InterPro" id="IPR056842">
    <property type="entry name" value="THADA-like_TPR_C"/>
</dbReference>
<organism evidence="9 10">
    <name type="scientific">Laticauda laticaudata</name>
    <name type="common">Blue-ringed sea krait</name>
    <name type="synonym">Blue-lipped sea krait</name>
    <dbReference type="NCBI Taxonomy" id="8630"/>
    <lineage>
        <taxon>Eukaryota</taxon>
        <taxon>Metazoa</taxon>
        <taxon>Chordata</taxon>
        <taxon>Craniata</taxon>
        <taxon>Vertebrata</taxon>
        <taxon>Euteleostomi</taxon>
        <taxon>Lepidosauria</taxon>
        <taxon>Squamata</taxon>
        <taxon>Bifurcata</taxon>
        <taxon>Unidentata</taxon>
        <taxon>Episquamata</taxon>
        <taxon>Toxicofera</taxon>
        <taxon>Serpentes</taxon>
        <taxon>Colubroidea</taxon>
        <taxon>Elapidae</taxon>
        <taxon>Laticaudinae</taxon>
        <taxon>Laticauda</taxon>
    </lineage>
</organism>
<dbReference type="PANTHER" id="PTHR14387">
    <property type="entry name" value="THADA/DEATH RECEPTOR INTERACTING PROTEIN"/>
    <property type="match status" value="1"/>
</dbReference>
<feature type="coiled-coil region" evidence="5">
    <location>
        <begin position="47"/>
        <end position="74"/>
    </location>
</feature>
<keyword evidence="2" id="KW-0819">tRNA processing</keyword>
<name>A0A8C5RCY5_LATLA</name>
<dbReference type="Proteomes" id="UP000694406">
    <property type="component" value="Unplaced"/>
</dbReference>
<dbReference type="PANTHER" id="PTHR14387:SF0">
    <property type="entry name" value="DUF2428 DOMAIN-CONTAINING PROTEIN"/>
    <property type="match status" value="1"/>
</dbReference>
<reference evidence="9" key="1">
    <citation type="submission" date="2025-08" db="UniProtKB">
        <authorList>
            <consortium name="Ensembl"/>
        </authorList>
    </citation>
    <scope>IDENTIFICATION</scope>
</reference>
<protein>
    <recommendedName>
        <fullName evidence="11">Thyroid adenoma-associated protein homolog</fullName>
    </recommendedName>
</protein>
<evidence type="ECO:0000256" key="1">
    <source>
        <dbReference type="ARBA" id="ARBA00010409"/>
    </source>
</evidence>
<dbReference type="InterPro" id="IPR011989">
    <property type="entry name" value="ARM-like"/>
</dbReference>
<dbReference type="Ensembl" id="ENSLLTT00000000898.1">
    <property type="protein sequence ID" value="ENSLLTP00000000869.1"/>
    <property type="gene ID" value="ENSLLTG00000000659.1"/>
</dbReference>
<dbReference type="InterPro" id="IPR016024">
    <property type="entry name" value="ARM-type_fold"/>
</dbReference>
<dbReference type="Pfam" id="PF25151">
    <property type="entry name" value="TPR_Trm732_C"/>
    <property type="match status" value="1"/>
</dbReference>
<feature type="domain" description="tRNA (32-2'-O)-methyltransferase regulator THADA-like TPR repeats region" evidence="7">
    <location>
        <begin position="524"/>
        <end position="745"/>
    </location>
</feature>
<dbReference type="InterPro" id="IPR021133">
    <property type="entry name" value="HEAT_type_2"/>
</dbReference>
<dbReference type="Gene3D" id="1.25.10.10">
    <property type="entry name" value="Leucine-rich Repeat Variant"/>
    <property type="match status" value="1"/>
</dbReference>
<feature type="repeat" description="HEAT" evidence="4">
    <location>
        <begin position="1652"/>
        <end position="1690"/>
    </location>
</feature>
<dbReference type="SUPFAM" id="SSF48371">
    <property type="entry name" value="ARM repeat"/>
    <property type="match status" value="1"/>
</dbReference>
<evidence type="ECO:0000256" key="3">
    <source>
        <dbReference type="ARBA" id="ARBA00035625"/>
    </source>
</evidence>
<evidence type="ECO:0000256" key="4">
    <source>
        <dbReference type="PROSITE-ProRule" id="PRU00103"/>
    </source>
</evidence>
<dbReference type="GeneTree" id="ENSGT00940000165952"/>
<evidence type="ECO:0008006" key="11">
    <source>
        <dbReference type="Google" id="ProtNLM"/>
    </source>
</evidence>
<dbReference type="Pfam" id="PF10350">
    <property type="entry name" value="DUF2428"/>
    <property type="match status" value="1"/>
</dbReference>
<evidence type="ECO:0000259" key="7">
    <source>
        <dbReference type="Pfam" id="PF25150"/>
    </source>
</evidence>
<evidence type="ECO:0000259" key="8">
    <source>
        <dbReference type="Pfam" id="PF25151"/>
    </source>
</evidence>
<evidence type="ECO:0000313" key="10">
    <source>
        <dbReference type="Proteomes" id="UP000694406"/>
    </source>
</evidence>
<comment type="function">
    <text evidence="3">Together with methyltransferase FTSJ1, methylates the 2'-O-ribose of nucleotides at position 32 of the anticodon loop of substrate tRNAs.</text>
</comment>
<sequence>MNTTVQELERCTAFYQSFEAADQRWETSRQILLLLQSLQQFAKGSVKRCKEKNLEEASQLLARLSRRLWELDRENMLPLVRCVLRCQMETTTSSSLFCRLEKIVGKLSEQNKTLVSEELSRLMDGLIEDKKPASSEVLQTVSLFIEESSLGHQYWKKNLMKLLRTIAATFDLLRDSNSSQVEWHYITIKVCLHLFKGMSEEIQPLVWEETEHKEMLQKILRSLVHNIMDQTACKDNRLLAGTTVSMMVNTAPEVEAGAQAIWAFYLQMNSNAQRTGEQKGGCQFGALWIPTSLLNPGGLEKMVITRGLLTCCKKEILSCLLDGNSPQKCLLLDVLFPVVLDVMEEPTSCPYYSFQVFSLWLQRVRESLDQLWKVKESSLLGNNSTLLQKLNKIVWNNAESPTEGVSNFVHNSFRILLEIYSLECDHFGDPERALFREYLQRVMFMPWEARARYFALSAILPYLGPQKVLKIYADLPQHLFNCLSTNRLCPVASDLYKTVLQLQHQAWTEEMKEEVLEEQLVHQWSRCWLPTFSSALTSSDSFLQSNASSQLLGWTLRVFPASYALLATRFAGEEAPQLRAWVSLLNVQNSLVGDLLTDEETLKRLTCCLVSQEDTVRLAALGFLCSAPKTSQVLLEREIRLLKEFLPLNLSCDSSSFRQLLQATLKKALVRMRDSSLAVLRQWKVNGEESSIRKDQERDVLQAIDFVDWLLQLCTTSLMSGSNYQRRKTALLLLAAILETFTDTWRPERKKGQPPRNMAILLCWATSKGYWDFFSTGNTLALLSCLQDSTNEIRELASELLISYFPPALPGSAAGTLFGWALEAVSSPRVQECEAGAAVMKTLLSKLDHHILKPSLLETEKEPSMPCKHLSFLEHLLNVLRNHFVTASRDLLLAARTTPIHGVILALRRCLLEEPEVVSSMLEEQKMPLWSLFFQHLVMTMRDISNLLLSMLQSNEASSTDQHASSPSFADMGNAISSLIRLGKGSEEEEEDTVLLSEEHSLILTCCWVSVKEIGLLLGGLVEKVLPRPLSVGCQPLLPLQVVRRASKVFQDILLKCRHWGAVEGCSVGFTKFCATLLSHPSPKLRNIPQTMLTEGLALLSSPRGSSITRRAAGFPMLFLCIVTGEDPAESRPLLTHCIQTLLTLADQPISHSSDQTVDLPQVSAIHVLQTLVRGSNLGPALQQHITSLMMLVLKALSSPSWAMRNAANQLFGALTIRLLGQKWSPEDGRTKDGVSPEALFGRHVHLRSILFAELSLAVEVSISEGPRRGKFHLCPSLYAVLTFLAKLQPSRDTQDSTLTCFLEPLIQLSGNPIYAVRVMAAKALVPFIPVMDYGKILLRLASRFPQPEAALSHNALHGCLLQIQAVLNQALGFDRLHPELLRSVACMMESHIWLLMDIRRCPLICAVYLQVLSLLLGSCSPGFVQQVWELLYGDLASPKPGFSPIQLGSSNFCQCAVNFLSQEATRQESPERIRDLSLLLQKGNTDVQVAVLTWLLDNEEGKGLKSNKELQLIFMGKFKEILKNTGDLTVLKLYLKVFVHLFVNVAERQPFPEKLALECGEILFSMVESDHQGPGLRNHAMCAATLFLSQHPEGDPLRERWIATVEHWSDSLSDEVLRMAAAKATKMGGPAWIWRARTSSNFLLHSQVLRLIETVIHLLQDENQQVRHAAASFVSCLVQSPRPTQQVQLHSSCLQLQSSKALLSLLEFLLENFGDHPSTFASLMHFLPMVELRETLMELESQGVVSLYKEDEPNVYTESAVFSQVLLPFLLQLVENASTSRKLWESIQSWLEITGAGIVSTVQFCRQWWSQEDIPCLHLKALSCPDVHSAITALLVKAILVAHVLKILETQNQPNCTPGINVSSQELSCIIHSLKDLLRQHGIPIMVKMELEQAGLEEN</sequence>
<dbReference type="Pfam" id="PF25150">
    <property type="entry name" value="TPR_Trm732"/>
    <property type="match status" value="1"/>
</dbReference>